<dbReference type="Gene3D" id="1.10.357.10">
    <property type="entry name" value="Tetracycline Repressor, domain 2"/>
    <property type="match status" value="1"/>
</dbReference>
<organism evidence="4 5">
    <name type="scientific">Paraburkholderia caffeinilytica</name>
    <dbReference type="NCBI Taxonomy" id="1761016"/>
    <lineage>
        <taxon>Bacteria</taxon>
        <taxon>Pseudomonadati</taxon>
        <taxon>Pseudomonadota</taxon>
        <taxon>Betaproteobacteria</taxon>
        <taxon>Burkholderiales</taxon>
        <taxon>Burkholderiaceae</taxon>
        <taxon>Paraburkholderia</taxon>
    </lineage>
</organism>
<reference evidence="5" key="1">
    <citation type="journal article" date="2019" name="Int. J. Syst. Evol. Microbiol.">
        <title>The Global Catalogue of Microorganisms (GCM) 10K type strain sequencing project: providing services to taxonomists for standard genome sequencing and annotation.</title>
        <authorList>
            <consortium name="The Broad Institute Genomics Platform"/>
            <consortium name="The Broad Institute Genome Sequencing Center for Infectious Disease"/>
            <person name="Wu L."/>
            <person name="Ma J."/>
        </authorList>
    </citation>
    <scope>NUCLEOTIDE SEQUENCE [LARGE SCALE GENOMIC DNA]</scope>
    <source>
        <strain evidence="5">CGMCC 1.15103</strain>
    </source>
</reference>
<comment type="caution">
    <text evidence="4">The sequence shown here is derived from an EMBL/GenBank/DDBJ whole genome shotgun (WGS) entry which is preliminary data.</text>
</comment>
<keyword evidence="1 2" id="KW-0238">DNA-binding</keyword>
<dbReference type="SUPFAM" id="SSF46689">
    <property type="entry name" value="Homeodomain-like"/>
    <property type="match status" value="1"/>
</dbReference>
<dbReference type="Proteomes" id="UP000602004">
    <property type="component" value="Unassembled WGS sequence"/>
</dbReference>
<keyword evidence="5" id="KW-1185">Reference proteome</keyword>
<protein>
    <submittedName>
        <fullName evidence="4">TetR family transcriptional regulator</fullName>
    </submittedName>
</protein>
<dbReference type="InterPro" id="IPR009057">
    <property type="entry name" value="Homeodomain-like_sf"/>
</dbReference>
<feature type="DNA-binding region" description="H-T-H motif" evidence="2">
    <location>
        <begin position="31"/>
        <end position="50"/>
    </location>
</feature>
<name>A0ABQ1NC49_9BURK</name>
<dbReference type="Pfam" id="PF17937">
    <property type="entry name" value="TetR_C_28"/>
    <property type="match status" value="1"/>
</dbReference>
<evidence type="ECO:0000256" key="2">
    <source>
        <dbReference type="PROSITE-ProRule" id="PRU00335"/>
    </source>
</evidence>
<evidence type="ECO:0000259" key="3">
    <source>
        <dbReference type="PROSITE" id="PS50977"/>
    </source>
</evidence>
<proteinExistence type="predicted"/>
<dbReference type="RefSeq" id="WP_115778465.1">
    <property type="nucleotide sequence ID" value="NZ_BMHL01000017.1"/>
</dbReference>
<dbReference type="EMBL" id="BMHL01000017">
    <property type="protein sequence ID" value="GGC67361.1"/>
    <property type="molecule type" value="Genomic_DNA"/>
</dbReference>
<sequence>MDNASRSERSRKAAIAAALVILTRDGPGGLTFDALSRESGISKGGLLHQFRTKADVLKALLAHQQEHYDSFANSFLSTKGGSLREPTLSSVIAVTRESTNQPHSVARAILAALVEDPTLLGEIRDRDSASVRKIKSEAEDDDIALVRLFAARGLAYTSLLGLSPLSDRQQERLFKVLLDETRWTSDDACEPKK</sequence>
<dbReference type="InterPro" id="IPR001647">
    <property type="entry name" value="HTH_TetR"/>
</dbReference>
<dbReference type="Pfam" id="PF00440">
    <property type="entry name" value="TetR_N"/>
    <property type="match status" value="1"/>
</dbReference>
<gene>
    <name evidence="4" type="ORF">GCM10011400_64100</name>
</gene>
<evidence type="ECO:0000313" key="5">
    <source>
        <dbReference type="Proteomes" id="UP000602004"/>
    </source>
</evidence>
<feature type="domain" description="HTH tetR-type" evidence="3">
    <location>
        <begin position="8"/>
        <end position="68"/>
    </location>
</feature>
<evidence type="ECO:0000256" key="1">
    <source>
        <dbReference type="ARBA" id="ARBA00023125"/>
    </source>
</evidence>
<dbReference type="InterPro" id="IPR041479">
    <property type="entry name" value="TetR_CgmR_C"/>
</dbReference>
<evidence type="ECO:0000313" key="4">
    <source>
        <dbReference type="EMBL" id="GGC67361.1"/>
    </source>
</evidence>
<dbReference type="PROSITE" id="PS50977">
    <property type="entry name" value="HTH_TETR_2"/>
    <property type="match status" value="1"/>
</dbReference>
<accession>A0ABQ1NC49</accession>